<dbReference type="InterPro" id="IPR032585">
    <property type="entry name" value="DUF4912"/>
</dbReference>
<comment type="caution">
    <text evidence="1">The sequence shown here is derived from an EMBL/GenBank/DDBJ whole genome shotgun (WGS) entry which is preliminary data.</text>
</comment>
<organism evidence="1 2">
    <name type="scientific">Bacillus mesophilus</name>
    <dbReference type="NCBI Taxonomy" id="1808955"/>
    <lineage>
        <taxon>Bacteria</taxon>
        <taxon>Bacillati</taxon>
        <taxon>Bacillota</taxon>
        <taxon>Bacilli</taxon>
        <taxon>Bacillales</taxon>
        <taxon>Bacillaceae</taxon>
        <taxon>Bacillus</taxon>
    </lineage>
</organism>
<gene>
    <name evidence="1" type="ORF">G4D63_07635</name>
</gene>
<name>A0A6M0Q5L1_9BACI</name>
<dbReference type="AlphaFoldDB" id="A0A6M0Q5L1"/>
<accession>A0A6M0Q5L1</accession>
<reference evidence="1 2" key="1">
    <citation type="submission" date="2020-02" db="EMBL/GenBank/DDBJ databases">
        <title>Bacillus aquiflavi sp. nov., isolated from yellow water of strong flavor Chinese baijiu in Yibin region of China.</title>
        <authorList>
            <person name="Xie J."/>
        </authorList>
    </citation>
    <scope>NUCLEOTIDE SEQUENCE [LARGE SCALE GENOMIC DNA]</scope>
    <source>
        <strain evidence="1 2">SA4</strain>
    </source>
</reference>
<sequence>MISEIIKLRNEGMSFREIAKELNSTVGKVHYQWIKHEKDEPSGNESPVQSPLTSNDFLPSSYNQDRMHVLVKNSSTIYVYWEISDIKLSFLQHTFKKGYSQLPKFIKIYDVTSVIFNGSNAHRQCEISLPEMTNNWFVSDLEPNRTYVAEYGVKTDHGNFFTVLRSNPIDTPRNSPEQVGLFTQNVHQWKTGSQSSPGWLEQFSTYSYYEKVK</sequence>
<evidence type="ECO:0000313" key="1">
    <source>
        <dbReference type="EMBL" id="NEY71615.1"/>
    </source>
</evidence>
<dbReference type="RefSeq" id="WP_163179055.1">
    <property type="nucleotide sequence ID" value="NZ_JAAIWM010000002.1"/>
</dbReference>
<keyword evidence="2" id="KW-1185">Reference proteome</keyword>
<evidence type="ECO:0000313" key="2">
    <source>
        <dbReference type="Proteomes" id="UP000481043"/>
    </source>
</evidence>
<protein>
    <submittedName>
        <fullName evidence="1">DUF4912 domain-containing protein</fullName>
    </submittedName>
</protein>
<dbReference type="Pfam" id="PF16258">
    <property type="entry name" value="DUF4912"/>
    <property type="match status" value="1"/>
</dbReference>
<proteinExistence type="predicted"/>
<dbReference type="Proteomes" id="UP000481043">
    <property type="component" value="Unassembled WGS sequence"/>
</dbReference>
<dbReference type="EMBL" id="JAAIWM010000002">
    <property type="protein sequence ID" value="NEY71615.1"/>
    <property type="molecule type" value="Genomic_DNA"/>
</dbReference>